<protein>
    <recommendedName>
        <fullName evidence="4">Secreted protein</fullName>
    </recommendedName>
</protein>
<dbReference type="Proteomes" id="UP000434957">
    <property type="component" value="Unassembled WGS sequence"/>
</dbReference>
<feature type="signal peptide" evidence="1">
    <location>
        <begin position="1"/>
        <end position="20"/>
    </location>
</feature>
<dbReference type="AlphaFoldDB" id="A0A6A4BWM8"/>
<accession>A0A6A4BWM8</accession>
<evidence type="ECO:0000313" key="2">
    <source>
        <dbReference type="EMBL" id="KAE9280857.1"/>
    </source>
</evidence>
<name>A0A6A4BWM8_9STRA</name>
<dbReference type="EMBL" id="QXFT01004018">
    <property type="protein sequence ID" value="KAE9280857.1"/>
    <property type="molecule type" value="Genomic_DNA"/>
</dbReference>
<evidence type="ECO:0000313" key="3">
    <source>
        <dbReference type="Proteomes" id="UP000434957"/>
    </source>
</evidence>
<evidence type="ECO:0008006" key="4">
    <source>
        <dbReference type="Google" id="ProtNLM"/>
    </source>
</evidence>
<keyword evidence="1" id="KW-0732">Signal</keyword>
<keyword evidence="3" id="KW-1185">Reference proteome</keyword>
<organism evidence="2 3">
    <name type="scientific">Phytophthora rubi</name>
    <dbReference type="NCBI Taxonomy" id="129364"/>
    <lineage>
        <taxon>Eukaryota</taxon>
        <taxon>Sar</taxon>
        <taxon>Stramenopiles</taxon>
        <taxon>Oomycota</taxon>
        <taxon>Peronosporomycetes</taxon>
        <taxon>Peronosporales</taxon>
        <taxon>Peronosporaceae</taxon>
        <taxon>Phytophthora</taxon>
    </lineage>
</organism>
<sequence>MPCISGSTLALFMKVTMHLAGWTRSPDSSPNFSTICSTRVSWLTSCITTVESSTKAENLCLTPWPPDTLTLVKWLSCRIAIASTSTVSRKSNGARGPPCLIPDTTTCGSESSPLTRNLTVVPSCSFWINRTNYNENPKRLSAKKRKPRATVSYAFLKSSRTTT</sequence>
<proteinExistence type="predicted"/>
<comment type="caution">
    <text evidence="2">The sequence shown here is derived from an EMBL/GenBank/DDBJ whole genome shotgun (WGS) entry which is preliminary data.</text>
</comment>
<reference evidence="2 3" key="1">
    <citation type="submission" date="2018-08" db="EMBL/GenBank/DDBJ databases">
        <title>Genomic investigation of the strawberry pathogen Phytophthora fragariae indicates pathogenicity is determined by transcriptional variation in three key races.</title>
        <authorList>
            <person name="Adams T.M."/>
            <person name="Armitage A.D."/>
            <person name="Sobczyk M.K."/>
            <person name="Bates H.J."/>
            <person name="Dunwell J.M."/>
            <person name="Nellist C.F."/>
            <person name="Harrison R.J."/>
        </authorList>
    </citation>
    <scope>NUCLEOTIDE SEQUENCE [LARGE SCALE GENOMIC DNA]</scope>
    <source>
        <strain evidence="2 3">SCRP333</strain>
    </source>
</reference>
<gene>
    <name evidence="2" type="ORF">PR003_g27842</name>
</gene>
<evidence type="ECO:0000256" key="1">
    <source>
        <dbReference type="SAM" id="SignalP"/>
    </source>
</evidence>
<feature type="chain" id="PRO_5025566601" description="Secreted protein" evidence="1">
    <location>
        <begin position="21"/>
        <end position="163"/>
    </location>
</feature>